<evidence type="ECO:0000313" key="5">
    <source>
        <dbReference type="EMBL" id="KAK1921047.1"/>
    </source>
</evidence>
<sequence>MSHMVEHDLDPEELEQEEVVFDSSSQGSSSQTSTLTWINWYCSLPGHDYFCEVHEDFIEDDFNLTGLQTMVPFWREAIDMVLDVEPEEDSSKIPDVSIVESSAELLYGLCHQRFILTKAGLASMVEKYEEGHFGVCPRVFCHQTHVLPCGRADMPGVDTVKLFCPNCGDIFVPPSSKYQSVDGAFFGSTFAPLFFQTYPDLLSQPFCPAPSPSAPPSAIPSSAPSPSASSSAPVGGETVTNPNPHGGQKPALGRVYTPRIYGFKVSERARSGPRMKWLRERPARAEELDHVDNRGRWIDATRTGEVRDEVEGKDGKSGKRGKLFDDEDEEQDDDEEEEEEEEGPAASASAQVHAQSNPVTAERRHR</sequence>
<organism evidence="5 6">
    <name type="scientific">Papiliotrema laurentii</name>
    <name type="common">Cryptococcus laurentii</name>
    <dbReference type="NCBI Taxonomy" id="5418"/>
    <lineage>
        <taxon>Eukaryota</taxon>
        <taxon>Fungi</taxon>
        <taxon>Dikarya</taxon>
        <taxon>Basidiomycota</taxon>
        <taxon>Agaricomycotina</taxon>
        <taxon>Tremellomycetes</taxon>
        <taxon>Tremellales</taxon>
        <taxon>Rhynchogastremaceae</taxon>
        <taxon>Papiliotrema</taxon>
    </lineage>
</organism>
<comment type="subunit">
    <text evidence="3">Tetramer of two alpha and two beta subunits.</text>
</comment>
<dbReference type="AlphaFoldDB" id="A0AAD9CRX4"/>
<feature type="compositionally biased region" description="Acidic residues" evidence="4">
    <location>
        <begin position="9"/>
        <end position="20"/>
    </location>
</feature>
<keyword evidence="6" id="KW-1185">Reference proteome</keyword>
<dbReference type="GO" id="GO:0019887">
    <property type="term" value="F:protein kinase regulator activity"/>
    <property type="evidence" value="ECO:0007669"/>
    <property type="project" value="InterPro"/>
</dbReference>
<dbReference type="FunFam" id="2.20.25.20:FF:000001">
    <property type="entry name" value="Casein kinase II subunit beta"/>
    <property type="match status" value="1"/>
</dbReference>
<feature type="region of interest" description="Disordered" evidence="4">
    <location>
        <begin position="212"/>
        <end position="253"/>
    </location>
</feature>
<feature type="compositionally biased region" description="Acidic residues" evidence="4">
    <location>
        <begin position="325"/>
        <end position="343"/>
    </location>
</feature>
<dbReference type="GO" id="GO:0034456">
    <property type="term" value="C:UTP-C complex"/>
    <property type="evidence" value="ECO:0007669"/>
    <property type="project" value="TreeGrafter"/>
</dbReference>
<dbReference type="PRINTS" id="PR00472">
    <property type="entry name" value="CASNKINASEII"/>
</dbReference>
<feature type="compositionally biased region" description="Basic and acidic residues" evidence="4">
    <location>
        <begin position="302"/>
        <end position="317"/>
    </location>
</feature>
<dbReference type="SUPFAM" id="SSF57798">
    <property type="entry name" value="Casein kinase II beta subunit"/>
    <property type="match status" value="1"/>
</dbReference>
<accession>A0AAD9CRX4</accession>
<dbReference type="Gene3D" id="1.10.1820.10">
    <property type="entry name" value="protein kinase ck2 holoenzyme, chain C, domain 1"/>
    <property type="match status" value="1"/>
</dbReference>
<feature type="compositionally biased region" description="Low complexity" evidence="4">
    <location>
        <begin position="219"/>
        <end position="233"/>
    </location>
</feature>
<feature type="compositionally biased region" description="Low complexity" evidence="4">
    <location>
        <begin position="345"/>
        <end position="356"/>
    </location>
</feature>
<dbReference type="PROSITE" id="PS01101">
    <property type="entry name" value="CK2_BETA"/>
    <property type="match status" value="1"/>
</dbReference>
<dbReference type="GO" id="GO:0005956">
    <property type="term" value="C:protein kinase CK2 complex"/>
    <property type="evidence" value="ECO:0007669"/>
    <property type="project" value="UniProtKB-UniRule"/>
</dbReference>
<dbReference type="Proteomes" id="UP001182556">
    <property type="component" value="Unassembled WGS sequence"/>
</dbReference>
<dbReference type="Pfam" id="PF01214">
    <property type="entry name" value="CK_II_beta"/>
    <property type="match status" value="1"/>
</dbReference>
<proteinExistence type="inferred from homology"/>
<protein>
    <recommendedName>
        <fullName evidence="3">Casein kinase II subunit beta</fullName>
        <shortName evidence="3">CK II beta</shortName>
    </recommendedName>
</protein>
<dbReference type="SMART" id="SM01085">
    <property type="entry name" value="CK_II_beta"/>
    <property type="match status" value="1"/>
</dbReference>
<evidence type="ECO:0000256" key="2">
    <source>
        <dbReference type="ARBA" id="ARBA00045899"/>
    </source>
</evidence>
<dbReference type="GO" id="GO:0016301">
    <property type="term" value="F:kinase activity"/>
    <property type="evidence" value="ECO:0007669"/>
    <property type="project" value="UniProtKB-KW"/>
</dbReference>
<evidence type="ECO:0000313" key="6">
    <source>
        <dbReference type="Proteomes" id="UP001182556"/>
    </source>
</evidence>
<comment type="function">
    <text evidence="2 3">Regulatory subunit of casein kinase II/CK2. As part of the kinase complex regulates the basal catalytic activity of the alpha subunit a constitutively active serine/threonine-protein kinase that phosphorylates a large number of substrates containing acidic residues C-terminal to the phosphorylated serine or threonine.</text>
</comment>
<dbReference type="EMBL" id="JAODAN010000012">
    <property type="protein sequence ID" value="KAK1921047.1"/>
    <property type="molecule type" value="Genomic_DNA"/>
</dbReference>
<dbReference type="PANTHER" id="PTHR11740">
    <property type="entry name" value="CASEIN KINASE II SUBUNIT BETA"/>
    <property type="match status" value="1"/>
</dbReference>
<feature type="region of interest" description="Disordered" evidence="4">
    <location>
        <begin position="302"/>
        <end position="366"/>
    </location>
</feature>
<reference evidence="5" key="1">
    <citation type="submission" date="2023-02" db="EMBL/GenBank/DDBJ databases">
        <title>Identification and recombinant expression of a fungal hydrolase from Papiliotrema laurentii that hydrolyzes apple cutin and clears colloidal polyester polyurethane.</title>
        <authorList>
            <consortium name="DOE Joint Genome Institute"/>
            <person name="Roman V.A."/>
            <person name="Bojanowski C."/>
            <person name="Crable B.R."/>
            <person name="Wagner D.N."/>
            <person name="Hung C.S."/>
            <person name="Nadeau L.J."/>
            <person name="Schratz L."/>
            <person name="Haridas S."/>
            <person name="Pangilinan J."/>
            <person name="Lipzen A."/>
            <person name="Na H."/>
            <person name="Yan M."/>
            <person name="Ng V."/>
            <person name="Grigoriev I.V."/>
            <person name="Spatafora J.W."/>
            <person name="Barlow D."/>
            <person name="Biffinger J."/>
            <person name="Kelley-Loughnane N."/>
            <person name="Varaljay V.A."/>
            <person name="Crookes-Goodson W.J."/>
        </authorList>
    </citation>
    <scope>NUCLEOTIDE SEQUENCE</scope>
    <source>
        <strain evidence="5">5307AH</strain>
    </source>
</reference>
<evidence type="ECO:0000256" key="1">
    <source>
        <dbReference type="ARBA" id="ARBA00006941"/>
    </source>
</evidence>
<evidence type="ECO:0000256" key="4">
    <source>
        <dbReference type="SAM" id="MobiDB-lite"/>
    </source>
</evidence>
<evidence type="ECO:0000256" key="3">
    <source>
        <dbReference type="RuleBase" id="RU361268"/>
    </source>
</evidence>
<dbReference type="FunFam" id="1.10.1820.10:FF:000005">
    <property type="entry name" value="Casein kinase II subunit beta"/>
    <property type="match status" value="1"/>
</dbReference>
<dbReference type="PANTHER" id="PTHR11740:SF0">
    <property type="entry name" value="CASEIN KINASE II SUBUNIT BETA"/>
    <property type="match status" value="1"/>
</dbReference>
<dbReference type="InterPro" id="IPR035991">
    <property type="entry name" value="Casein_kinase_II_beta-like"/>
</dbReference>
<dbReference type="GO" id="GO:0006359">
    <property type="term" value="P:regulation of transcription by RNA polymerase III"/>
    <property type="evidence" value="ECO:0007669"/>
    <property type="project" value="TreeGrafter"/>
</dbReference>
<keyword evidence="5" id="KW-0418">Kinase</keyword>
<dbReference type="GO" id="GO:0005737">
    <property type="term" value="C:cytoplasm"/>
    <property type="evidence" value="ECO:0007669"/>
    <property type="project" value="TreeGrafter"/>
</dbReference>
<keyword evidence="5" id="KW-0808">Transferase</keyword>
<feature type="region of interest" description="Disordered" evidence="4">
    <location>
        <begin position="1"/>
        <end position="31"/>
    </location>
</feature>
<comment type="caution">
    <text evidence="5">The sequence shown here is derived from an EMBL/GenBank/DDBJ whole genome shotgun (WGS) entry which is preliminary data.</text>
</comment>
<dbReference type="InterPro" id="IPR000704">
    <property type="entry name" value="Casein_kinase_II_reg-sub"/>
</dbReference>
<gene>
    <name evidence="5" type="ORF">DB88DRAFT_502034</name>
</gene>
<name>A0AAD9CRX4_PAPLA</name>
<dbReference type="Gene3D" id="2.20.25.20">
    <property type="match status" value="1"/>
</dbReference>
<dbReference type="InterPro" id="IPR016149">
    <property type="entry name" value="Casein_kin_II_reg-sub_N"/>
</dbReference>
<comment type="similarity">
    <text evidence="1 3">Belongs to the casein kinase 2 subunit beta family.</text>
</comment>